<evidence type="ECO:0008006" key="3">
    <source>
        <dbReference type="Google" id="ProtNLM"/>
    </source>
</evidence>
<dbReference type="EMBL" id="JAPDOG010000021">
    <property type="protein sequence ID" value="MCW3783564.1"/>
    <property type="molecule type" value="Genomic_DNA"/>
</dbReference>
<reference evidence="1 2" key="1">
    <citation type="submission" date="2022-10" db="EMBL/GenBank/DDBJ databases">
        <title>Defluviimonas sp. CAU 1641 isolated from mud.</title>
        <authorList>
            <person name="Kim W."/>
        </authorList>
    </citation>
    <scope>NUCLEOTIDE SEQUENCE [LARGE SCALE GENOMIC DNA]</scope>
    <source>
        <strain evidence="1 2">CAU 1641</strain>
    </source>
</reference>
<sequence length="127" mass="14086">MSSNTSPVAFRTVRFAERDGDTLYLFRIGSGRVVVGIEPDYAPGLAAELLPDEVRRLLEAVRDRTSLRLDAHGLKFASANRGEPYRDGFEFSFVQAPLEVFVEDIHIDFVQEFLEACIPAEPGSPGL</sequence>
<proteinExistence type="predicted"/>
<comment type="caution">
    <text evidence="1">The sequence shown here is derived from an EMBL/GenBank/DDBJ whole genome shotgun (WGS) entry which is preliminary data.</text>
</comment>
<dbReference type="Proteomes" id="UP001207582">
    <property type="component" value="Unassembled WGS sequence"/>
</dbReference>
<protein>
    <recommendedName>
        <fullName evidence="3">DUF1508 domain-containing protein</fullName>
    </recommendedName>
</protein>
<evidence type="ECO:0000313" key="2">
    <source>
        <dbReference type="Proteomes" id="UP001207582"/>
    </source>
</evidence>
<name>A0ABT3J856_9RHOB</name>
<keyword evidence="2" id="KW-1185">Reference proteome</keyword>
<dbReference type="RefSeq" id="WP_264773009.1">
    <property type="nucleotide sequence ID" value="NZ_JAPDOG010000021.1"/>
</dbReference>
<gene>
    <name evidence="1" type="ORF">OM960_18655</name>
</gene>
<accession>A0ABT3J856</accession>
<organism evidence="1 2">
    <name type="scientific">Defluviimonas salinarum</name>
    <dbReference type="NCBI Taxonomy" id="2992147"/>
    <lineage>
        <taxon>Bacteria</taxon>
        <taxon>Pseudomonadati</taxon>
        <taxon>Pseudomonadota</taxon>
        <taxon>Alphaproteobacteria</taxon>
        <taxon>Rhodobacterales</taxon>
        <taxon>Paracoccaceae</taxon>
        <taxon>Albidovulum</taxon>
    </lineage>
</organism>
<evidence type="ECO:0000313" key="1">
    <source>
        <dbReference type="EMBL" id="MCW3783564.1"/>
    </source>
</evidence>